<dbReference type="InterPro" id="IPR001841">
    <property type="entry name" value="Znf_RING"/>
</dbReference>
<dbReference type="InterPro" id="IPR013083">
    <property type="entry name" value="Znf_RING/FYVE/PHD"/>
</dbReference>
<dbReference type="PROSITE" id="PS50089">
    <property type="entry name" value="ZF_RING_2"/>
    <property type="match status" value="1"/>
</dbReference>
<evidence type="ECO:0000259" key="4">
    <source>
        <dbReference type="PROSITE" id="PS50089"/>
    </source>
</evidence>
<dbReference type="InterPro" id="IPR003409">
    <property type="entry name" value="MORN"/>
</dbReference>
<dbReference type="Pfam" id="PF02493">
    <property type="entry name" value="MORN"/>
    <property type="match status" value="4"/>
</dbReference>
<evidence type="ECO:0000313" key="6">
    <source>
        <dbReference type="Proteomes" id="UP000054567"/>
    </source>
</evidence>
<reference evidence="5 6" key="1">
    <citation type="submission" date="2007-06" db="EMBL/GenBank/DDBJ databases">
        <title>The Genome Sequence of Coccidioides posadasii RMSCC_3488.</title>
        <authorList>
            <consortium name="Coccidioides Genome Resources Consortium"/>
            <consortium name="The Broad Institute Genome Sequencing Platform"/>
            <person name="Henn M.R."/>
            <person name="Sykes S."/>
            <person name="Young S."/>
            <person name="Jaffe D."/>
            <person name="Berlin A."/>
            <person name="Alvarez P."/>
            <person name="Butler J."/>
            <person name="Gnerre S."/>
            <person name="Grabherr M."/>
            <person name="Mauceli E."/>
            <person name="Brockman W."/>
            <person name="Kodira C."/>
            <person name="Alvarado L."/>
            <person name="Zeng Q."/>
            <person name="Crawford M."/>
            <person name="Antoine C."/>
            <person name="Devon K."/>
            <person name="Galgiani J."/>
            <person name="Orsborn K."/>
            <person name="Lewis M.L."/>
            <person name="Nusbaum C."/>
            <person name="Galagan J."/>
            <person name="Birren B."/>
        </authorList>
    </citation>
    <scope>NUCLEOTIDE SEQUENCE [LARGE SCALE GENOMIC DNA]</scope>
    <source>
        <strain evidence="5 6">RMSCC 3488</strain>
    </source>
</reference>
<reference evidence="6" key="2">
    <citation type="journal article" date="2009" name="Genome Res.">
        <title>Comparative genomic analyses of the human fungal pathogens Coccidioides and their relatives.</title>
        <authorList>
            <person name="Sharpton T.J."/>
            <person name="Stajich J.E."/>
            <person name="Rounsley S.D."/>
            <person name="Gardner M.J."/>
            <person name="Wortman J.R."/>
            <person name="Jordar V.S."/>
            <person name="Maiti R."/>
            <person name="Kodira C.D."/>
            <person name="Neafsey D.E."/>
            <person name="Zeng Q."/>
            <person name="Hung C.-Y."/>
            <person name="McMahan C."/>
            <person name="Muszewska A."/>
            <person name="Grynberg M."/>
            <person name="Mandel M.A."/>
            <person name="Kellner E.M."/>
            <person name="Barker B.M."/>
            <person name="Galgiani J.N."/>
            <person name="Orbach M.J."/>
            <person name="Kirkland T.N."/>
            <person name="Cole G.T."/>
            <person name="Henn M.R."/>
            <person name="Birren B.W."/>
            <person name="Taylor J.W."/>
        </authorList>
    </citation>
    <scope>NUCLEOTIDE SEQUENCE [LARGE SCALE GENOMIC DNA]</scope>
    <source>
        <strain evidence="6">RMSCC 3488</strain>
    </source>
</reference>
<dbReference type="SMART" id="SM00698">
    <property type="entry name" value="MORN"/>
    <property type="match status" value="4"/>
</dbReference>
<keyword evidence="2" id="KW-0479">Metal-binding</keyword>
<accession>A0A0J6F3B9</accession>
<dbReference type="PANTHER" id="PTHR23084">
    <property type="entry name" value="PHOSPHATIDYLINOSITOL-4-PHOSPHATE 5-KINASE RELATED"/>
    <property type="match status" value="1"/>
</dbReference>
<dbReference type="PANTHER" id="PTHR23084:SF263">
    <property type="entry name" value="MORN REPEAT-CONTAINING PROTEIN 1"/>
    <property type="match status" value="1"/>
</dbReference>
<dbReference type="SUPFAM" id="SSF82185">
    <property type="entry name" value="Histone H3 K4-specific methyltransferase SET7/9 N-terminal domain"/>
    <property type="match status" value="1"/>
</dbReference>
<dbReference type="Proteomes" id="UP000054567">
    <property type="component" value="Unassembled WGS sequence"/>
</dbReference>
<evidence type="ECO:0000256" key="3">
    <source>
        <dbReference type="SAM" id="MobiDB-lite"/>
    </source>
</evidence>
<dbReference type="AlphaFoldDB" id="A0A0J6F3B9"/>
<dbReference type="Gene3D" id="2.20.110.10">
    <property type="entry name" value="Histone H3 K4-specific methyltransferase SET7/9 N-terminal domain"/>
    <property type="match status" value="2"/>
</dbReference>
<reference evidence="6" key="3">
    <citation type="journal article" date="2010" name="Genome Res.">
        <title>Population genomic sequencing of Coccidioides fungi reveals recent hybridization and transposon control.</title>
        <authorList>
            <person name="Neafsey D.E."/>
            <person name="Barker B.M."/>
            <person name="Sharpton T.J."/>
            <person name="Stajich J.E."/>
            <person name="Park D.J."/>
            <person name="Whiston E."/>
            <person name="Hung C.-Y."/>
            <person name="McMahan C."/>
            <person name="White J."/>
            <person name="Sykes S."/>
            <person name="Heiman D."/>
            <person name="Young S."/>
            <person name="Zeng Q."/>
            <person name="Abouelleil A."/>
            <person name="Aftuck L."/>
            <person name="Bessette D."/>
            <person name="Brown A."/>
            <person name="FitzGerald M."/>
            <person name="Lui A."/>
            <person name="Macdonald J.P."/>
            <person name="Priest M."/>
            <person name="Orbach M.J."/>
            <person name="Galgiani J.N."/>
            <person name="Kirkland T.N."/>
            <person name="Cole G.T."/>
            <person name="Birren B.W."/>
            <person name="Henn M.R."/>
            <person name="Taylor J.W."/>
            <person name="Rounsley S.D."/>
        </authorList>
    </citation>
    <scope>NUCLEOTIDE SEQUENCE [LARGE SCALE GENOMIC DNA]</scope>
    <source>
        <strain evidence="6">RMSCC 3488</strain>
    </source>
</reference>
<dbReference type="VEuPathDB" id="FungiDB:CPAG_03745"/>
<evidence type="ECO:0000256" key="2">
    <source>
        <dbReference type="PROSITE-ProRule" id="PRU00175"/>
    </source>
</evidence>
<evidence type="ECO:0000256" key="1">
    <source>
        <dbReference type="ARBA" id="ARBA00022737"/>
    </source>
</evidence>
<dbReference type="SUPFAM" id="SSF57850">
    <property type="entry name" value="RING/U-box"/>
    <property type="match status" value="1"/>
</dbReference>
<feature type="compositionally biased region" description="Polar residues" evidence="3">
    <location>
        <begin position="24"/>
        <end position="36"/>
    </location>
</feature>
<feature type="region of interest" description="Disordered" evidence="3">
    <location>
        <begin position="1"/>
        <end position="37"/>
    </location>
</feature>
<dbReference type="GO" id="GO:0008270">
    <property type="term" value="F:zinc ion binding"/>
    <property type="evidence" value="ECO:0007669"/>
    <property type="project" value="UniProtKB-KW"/>
</dbReference>
<organism evidence="5 6">
    <name type="scientific">Coccidioides posadasii RMSCC 3488</name>
    <dbReference type="NCBI Taxonomy" id="454284"/>
    <lineage>
        <taxon>Eukaryota</taxon>
        <taxon>Fungi</taxon>
        <taxon>Dikarya</taxon>
        <taxon>Ascomycota</taxon>
        <taxon>Pezizomycotina</taxon>
        <taxon>Eurotiomycetes</taxon>
        <taxon>Eurotiomycetidae</taxon>
        <taxon>Onygenales</taxon>
        <taxon>Onygenaceae</taxon>
        <taxon>Coccidioides</taxon>
    </lineage>
</organism>
<proteinExistence type="predicted"/>
<name>A0A0J6F3B9_COCPO</name>
<keyword evidence="1" id="KW-0677">Repeat</keyword>
<feature type="compositionally biased region" description="Polar residues" evidence="3">
    <location>
        <begin position="7"/>
        <end position="17"/>
    </location>
</feature>
<feature type="domain" description="RING-type" evidence="4">
    <location>
        <begin position="277"/>
        <end position="312"/>
    </location>
</feature>
<dbReference type="EMBL" id="DS268110">
    <property type="protein sequence ID" value="KMM67411.1"/>
    <property type="molecule type" value="Genomic_DNA"/>
</dbReference>
<evidence type="ECO:0000313" key="5">
    <source>
        <dbReference type="EMBL" id="KMM67411.1"/>
    </source>
</evidence>
<keyword evidence="2" id="KW-0863">Zinc-finger</keyword>
<protein>
    <submittedName>
        <fullName evidence="5">Meichroacidin</fullName>
    </submittedName>
</protein>
<sequence>MEGGPPVNSSERQQGTTEAEDNNTDQATVDSNSTLPISELVPPRSHVYYFIQRFDAEKQELNTIGTFFATKSETIKESIRTALGFEKNKQFLLWHRVDGISVVAISSVEIFDDIVGYTDGECFIVGDVIGKNERMKLAEAGLFSSPDRLVRYLWAVGRKHPTKSFTGTKTTEATYNGDYYSGEFKNGYYHGKGTHISESGATYTGDFVLGERQGTGTMEYATGDTYTGDWVEDQRHGQGTFVERKTGNKYVGGYRNGKRHGKGISYWEVADEEMDLCQICYSENQDSLFYSCGHVCACLSCARQVDICPMCRKKVLNVVKIYKS</sequence>
<keyword evidence="2" id="KW-0862">Zinc</keyword>
<gene>
    <name evidence="5" type="ORF">CPAG_03745</name>
</gene>
<dbReference type="Gene3D" id="3.30.40.10">
    <property type="entry name" value="Zinc/RING finger domain, C3HC4 (zinc finger)"/>
    <property type="match status" value="1"/>
</dbReference>
<dbReference type="Pfam" id="PF13920">
    <property type="entry name" value="zf-C3HC4_3"/>
    <property type="match status" value="1"/>
</dbReference>